<keyword evidence="10" id="KW-0675">Receptor</keyword>
<comment type="subcellular location">
    <subcellularLocation>
        <location evidence="1">Cell membrane</location>
        <topology evidence="1">Single-pass type I membrane protein</topology>
    </subcellularLocation>
</comment>
<evidence type="ECO:0000256" key="2">
    <source>
        <dbReference type="ARBA" id="ARBA00007087"/>
    </source>
</evidence>
<evidence type="ECO:0000256" key="11">
    <source>
        <dbReference type="ARBA" id="ARBA00023180"/>
    </source>
</evidence>
<keyword evidence="4" id="KW-1003">Cell membrane</keyword>
<name>A0AB34GHH2_ESCRO</name>
<keyword evidence="11" id="KW-0325">Glycoprotein</keyword>
<keyword evidence="9" id="KW-1015">Disulfide bond</keyword>
<dbReference type="GO" id="GO:0009986">
    <property type="term" value="C:cell surface"/>
    <property type="evidence" value="ECO:0007669"/>
    <property type="project" value="TreeGrafter"/>
</dbReference>
<dbReference type="GO" id="GO:0006886">
    <property type="term" value="P:intracellular protein transport"/>
    <property type="evidence" value="ECO:0007669"/>
    <property type="project" value="InterPro"/>
</dbReference>
<evidence type="ECO:0000256" key="1">
    <source>
        <dbReference type="ARBA" id="ARBA00004251"/>
    </source>
</evidence>
<organism evidence="14 15">
    <name type="scientific">Eschrichtius robustus</name>
    <name type="common">California gray whale</name>
    <name type="synonym">Eschrichtius gibbosus</name>
    <dbReference type="NCBI Taxonomy" id="9764"/>
    <lineage>
        <taxon>Eukaryota</taxon>
        <taxon>Metazoa</taxon>
        <taxon>Chordata</taxon>
        <taxon>Craniata</taxon>
        <taxon>Vertebrata</taxon>
        <taxon>Euteleostomi</taxon>
        <taxon>Mammalia</taxon>
        <taxon>Eutheria</taxon>
        <taxon>Laurasiatheria</taxon>
        <taxon>Artiodactyla</taxon>
        <taxon>Whippomorpha</taxon>
        <taxon>Cetacea</taxon>
        <taxon>Mysticeti</taxon>
        <taxon>Eschrichtiidae</taxon>
        <taxon>Eschrichtius</taxon>
    </lineage>
</organism>
<evidence type="ECO:0000256" key="8">
    <source>
        <dbReference type="ARBA" id="ARBA00023136"/>
    </source>
</evidence>
<keyword evidence="15" id="KW-1185">Reference proteome</keyword>
<evidence type="ECO:0000313" key="15">
    <source>
        <dbReference type="Proteomes" id="UP001159641"/>
    </source>
</evidence>
<dbReference type="InterPro" id="IPR006985">
    <property type="entry name" value="RAMP"/>
</dbReference>
<evidence type="ECO:0000256" key="6">
    <source>
        <dbReference type="ARBA" id="ARBA00022729"/>
    </source>
</evidence>
<evidence type="ECO:0000256" key="13">
    <source>
        <dbReference type="SAM" id="Phobius"/>
    </source>
</evidence>
<dbReference type="PANTHER" id="PTHR14076">
    <property type="entry name" value="RECEPTOR ACTIVITY MODIFYING PROTEIN RAMP"/>
    <property type="match status" value="1"/>
</dbReference>
<dbReference type="Proteomes" id="UP001159641">
    <property type="component" value="Unassembled WGS sequence"/>
</dbReference>
<dbReference type="GO" id="GO:0007186">
    <property type="term" value="P:G protein-coupled receptor signaling pathway"/>
    <property type="evidence" value="ECO:0007669"/>
    <property type="project" value="TreeGrafter"/>
</dbReference>
<dbReference type="GO" id="GO:0005886">
    <property type="term" value="C:plasma membrane"/>
    <property type="evidence" value="ECO:0007669"/>
    <property type="project" value="UniProtKB-SubCell"/>
</dbReference>
<dbReference type="InterPro" id="IPR038126">
    <property type="entry name" value="RAMP_sf"/>
</dbReference>
<evidence type="ECO:0000256" key="7">
    <source>
        <dbReference type="ARBA" id="ARBA00022989"/>
    </source>
</evidence>
<dbReference type="GO" id="GO:0031623">
    <property type="term" value="P:receptor internalization"/>
    <property type="evidence" value="ECO:0007669"/>
    <property type="project" value="TreeGrafter"/>
</dbReference>
<evidence type="ECO:0000313" key="14">
    <source>
        <dbReference type="EMBL" id="KAJ8778737.1"/>
    </source>
</evidence>
<keyword evidence="8 13" id="KW-0472">Membrane</keyword>
<keyword evidence="6" id="KW-0732">Signal</keyword>
<dbReference type="Gene3D" id="1.10.150.510">
    <property type="entry name" value="Receptor activity modifying family"/>
    <property type="match status" value="1"/>
</dbReference>
<dbReference type="GO" id="GO:0006816">
    <property type="term" value="P:calcium ion transport"/>
    <property type="evidence" value="ECO:0007669"/>
    <property type="project" value="TreeGrafter"/>
</dbReference>
<evidence type="ECO:0000256" key="9">
    <source>
        <dbReference type="ARBA" id="ARBA00023157"/>
    </source>
</evidence>
<dbReference type="Pfam" id="PF04901">
    <property type="entry name" value="RAMP"/>
    <property type="match status" value="1"/>
</dbReference>
<dbReference type="GO" id="GO:0072659">
    <property type="term" value="P:protein localization to plasma membrane"/>
    <property type="evidence" value="ECO:0007669"/>
    <property type="project" value="TreeGrafter"/>
</dbReference>
<keyword evidence="7 13" id="KW-1133">Transmembrane helix</keyword>
<evidence type="ECO:0000256" key="12">
    <source>
        <dbReference type="ARBA" id="ARBA00041072"/>
    </source>
</evidence>
<dbReference type="AlphaFoldDB" id="A0AB34GHH2"/>
<evidence type="ECO:0000256" key="5">
    <source>
        <dbReference type="ARBA" id="ARBA00022692"/>
    </source>
</evidence>
<reference evidence="14 15" key="1">
    <citation type="submission" date="2022-11" db="EMBL/GenBank/DDBJ databases">
        <title>Whole genome sequence of Eschrichtius robustus ER-17-0199.</title>
        <authorList>
            <person name="Bruniche-Olsen A."/>
            <person name="Black A.N."/>
            <person name="Fields C.J."/>
            <person name="Walden K."/>
            <person name="Dewoody J.A."/>
        </authorList>
    </citation>
    <scope>NUCLEOTIDE SEQUENCE [LARGE SCALE GENOMIC DNA]</scope>
    <source>
        <strain evidence="14">ER-17-0199</strain>
        <tissue evidence="14">Blubber</tissue>
    </source>
</reference>
<proteinExistence type="inferred from homology"/>
<accession>A0AB34GHH2</accession>
<comment type="caution">
    <text evidence="14">The sequence shown here is derived from an EMBL/GenBank/DDBJ whole genome shotgun (WGS) entry which is preliminary data.</text>
</comment>
<gene>
    <name evidence="14" type="ORF">J1605_013414</name>
</gene>
<comment type="similarity">
    <text evidence="2">Belongs to the RAMP family.</text>
</comment>
<dbReference type="PANTHER" id="PTHR14076:SF2">
    <property type="entry name" value="RECEPTOR ACTIVITY-MODIFYING PROTEIN 3"/>
    <property type="match status" value="1"/>
</dbReference>
<evidence type="ECO:0000256" key="3">
    <source>
        <dbReference type="ARBA" id="ARBA00022448"/>
    </source>
</evidence>
<dbReference type="GO" id="GO:0008277">
    <property type="term" value="P:regulation of G protein-coupled receptor signaling pathway"/>
    <property type="evidence" value="ECO:0007669"/>
    <property type="project" value="InterPro"/>
</dbReference>
<sequence length="167" mass="18620">MPAIPAALTAVSSLGECPPVGGCNEKRMLAMLPHCGKTFAERMKKVEVWKWCNLSEFIVKQVTAVDDQDEGRDDGGDADRGMRYYESFTNCTEVETNVVGCYWPNPLAERFIAGVHRRFFQNCSVARHHWQDPPDGILIPLIAAPILLTIAMTGVVVWRSKRTAQVV</sequence>
<evidence type="ECO:0000256" key="10">
    <source>
        <dbReference type="ARBA" id="ARBA00023170"/>
    </source>
</evidence>
<dbReference type="GO" id="GO:0015026">
    <property type="term" value="F:coreceptor activity"/>
    <property type="evidence" value="ECO:0007669"/>
    <property type="project" value="InterPro"/>
</dbReference>
<keyword evidence="3" id="KW-0813">Transport</keyword>
<protein>
    <recommendedName>
        <fullName evidence="12">Receptor activity-modifying protein 3</fullName>
    </recommendedName>
</protein>
<dbReference type="GO" id="GO:0032870">
    <property type="term" value="P:cellular response to hormone stimulus"/>
    <property type="evidence" value="ECO:0007669"/>
    <property type="project" value="TreeGrafter"/>
</dbReference>
<evidence type="ECO:0000256" key="4">
    <source>
        <dbReference type="ARBA" id="ARBA00022475"/>
    </source>
</evidence>
<keyword evidence="5 13" id="KW-0812">Transmembrane</keyword>
<dbReference type="GO" id="GO:0043235">
    <property type="term" value="C:receptor complex"/>
    <property type="evidence" value="ECO:0007669"/>
    <property type="project" value="TreeGrafter"/>
</dbReference>
<dbReference type="EMBL" id="JAIQCJ010002240">
    <property type="protein sequence ID" value="KAJ8778737.1"/>
    <property type="molecule type" value="Genomic_DNA"/>
</dbReference>
<feature type="transmembrane region" description="Helical" evidence="13">
    <location>
        <begin position="137"/>
        <end position="158"/>
    </location>
</feature>